<accession>A0ABN6Q713</accession>
<keyword evidence="2" id="KW-1185">Reference proteome</keyword>
<evidence type="ECO:0000313" key="2">
    <source>
        <dbReference type="Proteomes" id="UP001055453"/>
    </source>
</evidence>
<name>A0ABN6Q713_NOSCO</name>
<evidence type="ECO:0000313" key="1">
    <source>
        <dbReference type="EMBL" id="BDI17996.1"/>
    </source>
</evidence>
<gene>
    <name evidence="1" type="ORF">ANSO36C_37980</name>
</gene>
<organism evidence="1 2">
    <name type="scientific">Nostoc cf. commune SO-36</name>
    <dbReference type="NCBI Taxonomy" id="449208"/>
    <lineage>
        <taxon>Bacteria</taxon>
        <taxon>Bacillati</taxon>
        <taxon>Cyanobacteriota</taxon>
        <taxon>Cyanophyceae</taxon>
        <taxon>Nostocales</taxon>
        <taxon>Nostocaceae</taxon>
        <taxon>Nostoc</taxon>
    </lineage>
</organism>
<reference evidence="1" key="1">
    <citation type="submission" date="2022-04" db="EMBL/GenBank/DDBJ databases">
        <title>Complete genome sequence of a cyanobacterium, Nostoc sp. SO-36, isolated in Antarctica.</title>
        <authorList>
            <person name="Kanesaki Y."/>
            <person name="Effendi D."/>
            <person name="Sakamoto T."/>
            <person name="Ohtani S."/>
            <person name="Awai K."/>
        </authorList>
    </citation>
    <scope>NUCLEOTIDE SEQUENCE</scope>
    <source>
        <strain evidence="1">SO-36</strain>
    </source>
</reference>
<sequence>MKVNVWINQKLWSSIFIHLTSSVEYVGRIRVEHKRCLQQPSPMDTAKLCPERICDKTFNLTTSVSFIT</sequence>
<dbReference type="Proteomes" id="UP001055453">
    <property type="component" value="Chromosome"/>
</dbReference>
<dbReference type="EMBL" id="AP025732">
    <property type="protein sequence ID" value="BDI17996.1"/>
    <property type="molecule type" value="Genomic_DNA"/>
</dbReference>
<protein>
    <submittedName>
        <fullName evidence="1">Uncharacterized protein</fullName>
    </submittedName>
</protein>
<proteinExistence type="predicted"/>